<name>A0AAQ4EXL1_AMBAM</name>
<evidence type="ECO:0008006" key="3">
    <source>
        <dbReference type="Google" id="ProtNLM"/>
    </source>
</evidence>
<evidence type="ECO:0000313" key="1">
    <source>
        <dbReference type="EMBL" id="KAK8779461.1"/>
    </source>
</evidence>
<dbReference type="Proteomes" id="UP001321473">
    <property type="component" value="Unassembled WGS sequence"/>
</dbReference>
<dbReference type="AlphaFoldDB" id="A0AAQ4EXL1"/>
<keyword evidence="2" id="KW-1185">Reference proteome</keyword>
<dbReference type="EMBL" id="JARKHS020009805">
    <property type="protein sequence ID" value="KAK8779461.1"/>
    <property type="molecule type" value="Genomic_DNA"/>
</dbReference>
<organism evidence="1 2">
    <name type="scientific">Amblyomma americanum</name>
    <name type="common">Lone star tick</name>
    <dbReference type="NCBI Taxonomy" id="6943"/>
    <lineage>
        <taxon>Eukaryota</taxon>
        <taxon>Metazoa</taxon>
        <taxon>Ecdysozoa</taxon>
        <taxon>Arthropoda</taxon>
        <taxon>Chelicerata</taxon>
        <taxon>Arachnida</taxon>
        <taxon>Acari</taxon>
        <taxon>Parasitiformes</taxon>
        <taxon>Ixodida</taxon>
        <taxon>Ixodoidea</taxon>
        <taxon>Ixodidae</taxon>
        <taxon>Amblyomminae</taxon>
        <taxon>Amblyomma</taxon>
    </lineage>
</organism>
<protein>
    <recommendedName>
        <fullName evidence="3">Spatacsin</fullName>
    </recommendedName>
</protein>
<dbReference type="PANTHER" id="PTHR13650">
    <property type="entry name" value="SPATACSIN"/>
    <property type="match status" value="1"/>
</dbReference>
<reference evidence="1 2" key="1">
    <citation type="journal article" date="2023" name="Arcadia Sci">
        <title>De novo assembly of a long-read Amblyomma americanum tick genome.</title>
        <authorList>
            <person name="Chou S."/>
            <person name="Poskanzer K.E."/>
            <person name="Rollins M."/>
            <person name="Thuy-Boun P.S."/>
        </authorList>
    </citation>
    <scope>NUCLEOTIDE SEQUENCE [LARGE SCALE GENOMIC DNA]</scope>
    <source>
        <strain evidence="1">F_SG_1</strain>
        <tissue evidence="1">Salivary glands</tissue>
    </source>
</reference>
<comment type="caution">
    <text evidence="1">The sequence shown here is derived from an EMBL/GenBank/DDBJ whole genome shotgun (WGS) entry which is preliminary data.</text>
</comment>
<dbReference type="GO" id="GO:0005737">
    <property type="term" value="C:cytoplasm"/>
    <property type="evidence" value="ECO:0007669"/>
    <property type="project" value="TreeGrafter"/>
</dbReference>
<dbReference type="PANTHER" id="PTHR13650:SF0">
    <property type="entry name" value="SPATACSIN"/>
    <property type="match status" value="1"/>
</dbReference>
<proteinExistence type="predicted"/>
<sequence>MPALLHVIVFTSGGVCSRCDRHVAELDMAFTVLKKLSHQREIIEGSVISPSPNLLSYCYANNCSLNVVDFKTERVTAVVDAVQDFIWREGVQDDELATVSNSHEISLYSSLGSEAPLKKQLKWTALHEPEEIEFVFCNANNFAFLINKSHLASAVLIGDVLETVWCLESPCDILGVRVIGSELYVLTSQGSLFGYNIKDGSQSAHWELPQSFCDTNRSLDFCICHRSRTAVICVGHTRLYAVSLGRSRDEKDACSRANKSRGVITGLAKTKTLSSPATSAQCQVLLDQSHLAADQHVMWVPDDRHLVLCSGLQGLQSLTAFELDASGMFCVVPSENGLPGTGSFAVVHDPRSTMGHAAAFLFGDCTAALTFGAATRRLLAEVMEQTGTRVAENLSQLNQWQVMAVDLTVLLRGVQNRQLDMVAFFLKAKEEALAAQLSKDFDPQQSDAQLQLLSGEAETWSRVLEELTNVIKQNAEDLSSKLFSQQLLQLLLSSLVHLLTMLHPRDMNDSWVERADLRRQICKTLANYLSQLRSHVHRNLNEQPAKPRVITEKPTLDWDKLTDQEVILHCIRNGNVPEGQYHLLRRGRPKHAALLKSFKQVAEQEALRCLSRKEFSKADLILGNVGFSSSEKLKEMLLLCRDRGISRLLKEELLNTGVFTYDDTRLLEKSAKIEAVFCDDRSWACFSATRHRAIAKHKQPYGSKQAVPTVKPCQPPDLSIHSNMATNHGLTAPYCRLAPCWLKFWESDTIDRVLTEGHAVLASQDNVHLGPGNESWCLLLEYGLLEKALANPLPCEAVEETGCMTHIRRMLLAALASLA</sequence>
<gene>
    <name evidence="1" type="ORF">V5799_019199</name>
</gene>
<evidence type="ECO:0000313" key="2">
    <source>
        <dbReference type="Proteomes" id="UP001321473"/>
    </source>
</evidence>
<dbReference type="InterPro" id="IPR028103">
    <property type="entry name" value="Spatacsin"/>
</dbReference>
<dbReference type="SUPFAM" id="SSF69322">
    <property type="entry name" value="Tricorn protease domain 2"/>
    <property type="match status" value="1"/>
</dbReference>
<accession>A0AAQ4EXL1</accession>